<reference evidence="2 3" key="1">
    <citation type="submission" date="2023-05" db="EMBL/GenBank/DDBJ databases">
        <title>Complete Genome Resource of Xanthomonas oryzae pv. leersiae Strain YNJC Isolated From Plateau Japonica Rice in Southwest China.</title>
        <authorList>
            <person name="Aa X."/>
            <person name="Mei L."/>
            <person name="Liu P."/>
            <person name="Yang Y."/>
            <person name="Tang C."/>
            <person name="Zhang F."/>
            <person name="Dong C."/>
            <person name="Wang B."/>
            <person name="Chen X."/>
            <person name="Dai L."/>
        </authorList>
    </citation>
    <scope>NUCLEOTIDE SEQUENCE [LARGE SCALE GENOMIC DNA]</scope>
    <source>
        <strain evidence="2 3">YNJC</strain>
    </source>
</reference>
<evidence type="ECO:0000313" key="2">
    <source>
        <dbReference type="EMBL" id="WIX06752.1"/>
    </source>
</evidence>
<evidence type="ECO:0000259" key="1">
    <source>
        <dbReference type="Pfam" id="PF13614"/>
    </source>
</evidence>
<sequence>MKILSVFNNKGGVGKTTLTYHLAHALSEEGNKVLLLDADPQCNLTIYSMDVDDIHSIWEEEDECIYMGVEEFANKKGKDIMAALQDNVRSLHFLLQPTIDGVSEHEKLAPPYKINKNLHMIPGRLSLHEFEEKVSSRWSDAYRGDSLAIRTLTRIRNISEEYGKKYKYNYIIVDTSPSLGALNKTIISTVDGFFVPAAPDMFSLYGIRNIGASLVKWHEEFEIIFKLISTEKRNLFPKKFVQFLGYTIYNAKKYTRTDSQWNLAQAHLKYAIQIPDIIRKYIDKDIREVIPDELLAAPIGGEAIMHTHNTFPAMAQHYRVPMWKIADFKKLDREDRNTVNGQREGILSTKSGYTNFARSLIQRIELLGN</sequence>
<accession>A0AAJ6KL43</accession>
<organism evidence="2 3">
    <name type="scientific">Xanthomonas oryzae pv. leersiae</name>
    <dbReference type="NCBI Taxonomy" id="3112258"/>
    <lineage>
        <taxon>Bacteria</taxon>
        <taxon>Pseudomonadati</taxon>
        <taxon>Pseudomonadota</taxon>
        <taxon>Gammaproteobacteria</taxon>
        <taxon>Lysobacterales</taxon>
        <taxon>Lysobacteraceae</taxon>
        <taxon>Xanthomonas</taxon>
    </lineage>
</organism>
<gene>
    <name evidence="2" type="ORF">QN060_00505</name>
</gene>
<dbReference type="SUPFAM" id="SSF52540">
    <property type="entry name" value="P-loop containing nucleoside triphosphate hydrolases"/>
    <property type="match status" value="1"/>
</dbReference>
<dbReference type="Gene3D" id="3.40.50.300">
    <property type="entry name" value="P-loop containing nucleotide triphosphate hydrolases"/>
    <property type="match status" value="1"/>
</dbReference>
<name>A0AAJ6KL43_9XANT</name>
<dbReference type="CDD" id="cd02042">
    <property type="entry name" value="ParAB_family"/>
    <property type="match status" value="1"/>
</dbReference>
<dbReference type="InterPro" id="IPR027417">
    <property type="entry name" value="P-loop_NTPase"/>
</dbReference>
<dbReference type="InterPro" id="IPR025669">
    <property type="entry name" value="AAA_dom"/>
</dbReference>
<dbReference type="RefSeq" id="WP_241442496.1">
    <property type="nucleotide sequence ID" value="NZ_CP127225.1"/>
</dbReference>
<protein>
    <submittedName>
        <fullName evidence="2">ParA family protein</fullName>
    </submittedName>
</protein>
<dbReference type="PANTHER" id="PTHR13696:SF99">
    <property type="entry name" value="COBYRINIC ACID AC-DIAMIDE SYNTHASE"/>
    <property type="match status" value="1"/>
</dbReference>
<evidence type="ECO:0000313" key="3">
    <source>
        <dbReference type="Proteomes" id="UP001228059"/>
    </source>
</evidence>
<dbReference type="AlphaFoldDB" id="A0AAJ6KL43"/>
<dbReference type="PANTHER" id="PTHR13696">
    <property type="entry name" value="P-LOOP CONTAINING NUCLEOSIDE TRIPHOSPHATE HYDROLASE"/>
    <property type="match status" value="1"/>
</dbReference>
<proteinExistence type="predicted"/>
<dbReference type="InterPro" id="IPR050678">
    <property type="entry name" value="DNA_Partitioning_ATPase"/>
</dbReference>
<dbReference type="Proteomes" id="UP001228059">
    <property type="component" value="Chromosome"/>
</dbReference>
<dbReference type="Pfam" id="PF13614">
    <property type="entry name" value="AAA_31"/>
    <property type="match status" value="1"/>
</dbReference>
<dbReference type="EMBL" id="CP127225">
    <property type="protein sequence ID" value="WIX06752.1"/>
    <property type="molecule type" value="Genomic_DNA"/>
</dbReference>
<feature type="domain" description="AAA" evidence="1">
    <location>
        <begin position="1"/>
        <end position="219"/>
    </location>
</feature>